<sequence>MKFTFTHFISISAISFPILIASSCTKKSIPPKASQYGLTTTFAGSGYAGSADSIGLMASFNGPAGIIMDAAGNLYVADSGNNEIREITPYGVVSTIAGNINKGSANGTGIAASFANPLGLAIDASGNLYVADSGNNMIRKITTAGLVTTLAGSGAVGATNGTATAATFNNPNGIAVDFAGNVYVNDTGNNSIRMISTTGVVSTLAGSGFAAIANGTGTAASFNTPQGLTFDAAGNLYVADEGNHLIREVSTSGIAGTFAGSGYVGSENGTILKASFNEPYASTLDSKGNMYIADVGNNMIRKITLNDTVTTFAGSGSVGFVNGTGTTVAFDEPFGLITDGSNNLYISDFGNNVIRKIVIKQ</sequence>
<protein>
    <submittedName>
        <fullName evidence="3">NHL repeat-containing protein</fullName>
    </submittedName>
</protein>
<keyword evidence="4" id="KW-1185">Reference proteome</keyword>
<name>A0A562TS00_9SPHI</name>
<reference evidence="3 4" key="1">
    <citation type="submission" date="2019-07" db="EMBL/GenBank/DDBJ databases">
        <title>Genomic Encyclopedia of Archaeal and Bacterial Type Strains, Phase II (KMG-II): from individual species to whole genera.</title>
        <authorList>
            <person name="Goeker M."/>
        </authorList>
    </citation>
    <scope>NUCLEOTIDE SEQUENCE [LARGE SCALE GENOMIC DNA]</scope>
    <source>
        <strain evidence="3 4">ATCC BAA-1854</strain>
    </source>
</reference>
<proteinExistence type="predicted"/>
<dbReference type="SUPFAM" id="SSF101898">
    <property type="entry name" value="NHL repeat"/>
    <property type="match status" value="1"/>
</dbReference>
<dbReference type="Pfam" id="PF25021">
    <property type="entry name" value="TEN_NHL"/>
    <property type="match status" value="1"/>
</dbReference>
<dbReference type="PANTHER" id="PTHR13833">
    <property type="match status" value="1"/>
</dbReference>
<dbReference type="InterPro" id="IPR001258">
    <property type="entry name" value="NHL_repeat"/>
</dbReference>
<evidence type="ECO:0000313" key="4">
    <source>
        <dbReference type="Proteomes" id="UP000317010"/>
    </source>
</evidence>
<dbReference type="OrthoDB" id="791543at2"/>
<dbReference type="EMBL" id="VLLI01000013">
    <property type="protein sequence ID" value="TWI96305.1"/>
    <property type="molecule type" value="Genomic_DNA"/>
</dbReference>
<evidence type="ECO:0000256" key="1">
    <source>
        <dbReference type="ARBA" id="ARBA00022737"/>
    </source>
</evidence>
<dbReference type="Gene3D" id="2.120.10.30">
    <property type="entry name" value="TolB, C-terminal domain"/>
    <property type="match status" value="3"/>
</dbReference>
<accession>A0A562TS00</accession>
<gene>
    <name evidence="3" type="ORF">JN11_04039</name>
</gene>
<dbReference type="PANTHER" id="PTHR13833:SF71">
    <property type="entry name" value="NHL DOMAIN-CONTAINING PROTEIN"/>
    <property type="match status" value="1"/>
</dbReference>
<evidence type="ECO:0000313" key="3">
    <source>
        <dbReference type="EMBL" id="TWI96305.1"/>
    </source>
</evidence>
<feature type="domain" description="Teneurin NHL" evidence="2">
    <location>
        <begin position="160"/>
        <end position="207"/>
    </location>
</feature>
<dbReference type="Proteomes" id="UP000317010">
    <property type="component" value="Unassembled WGS sequence"/>
</dbReference>
<dbReference type="PROSITE" id="PS51257">
    <property type="entry name" value="PROKAR_LIPOPROTEIN"/>
    <property type="match status" value="1"/>
</dbReference>
<keyword evidence="1" id="KW-0677">Repeat</keyword>
<evidence type="ECO:0000259" key="2">
    <source>
        <dbReference type="Pfam" id="PF25021"/>
    </source>
</evidence>
<dbReference type="InterPro" id="IPR011042">
    <property type="entry name" value="6-blade_b-propeller_TolB-like"/>
</dbReference>
<dbReference type="RefSeq" id="WP_144915391.1">
    <property type="nucleotide sequence ID" value="NZ_VLLI01000013.1"/>
</dbReference>
<organism evidence="3 4">
    <name type="scientific">Mucilaginibacter frigoritolerans</name>
    <dbReference type="NCBI Taxonomy" id="652788"/>
    <lineage>
        <taxon>Bacteria</taxon>
        <taxon>Pseudomonadati</taxon>
        <taxon>Bacteroidota</taxon>
        <taxon>Sphingobacteriia</taxon>
        <taxon>Sphingobacteriales</taxon>
        <taxon>Sphingobacteriaceae</taxon>
        <taxon>Mucilaginibacter</taxon>
    </lineage>
</organism>
<dbReference type="InterPro" id="IPR056822">
    <property type="entry name" value="TEN_NHL"/>
</dbReference>
<comment type="caution">
    <text evidence="3">The sequence shown here is derived from an EMBL/GenBank/DDBJ whole genome shotgun (WGS) entry which is preliminary data.</text>
</comment>
<dbReference type="AlphaFoldDB" id="A0A562TS00"/>
<dbReference type="CDD" id="cd14953">
    <property type="entry name" value="NHL_like_1"/>
    <property type="match status" value="1"/>
</dbReference>
<dbReference type="Pfam" id="PF01436">
    <property type="entry name" value="NHL"/>
    <property type="match status" value="3"/>
</dbReference>